<sequence>MKNAVKKWGPFCGMLAILLGGLAAFAWFTSRPVSLRAEELTPAETMEAYSGAELTLETTGYQLYLTFSNFSDARLESGASVDREGKLLFDAGLTALLDGQWYWVPHKEYDTAGVGLEAEPGDTVQGQVFLSPYGKLPDGQYRITFGYWHRSSDGPLQEQDYYESYAQFRVEGGRYIP</sequence>
<proteinExistence type="predicted"/>
<reference evidence="2" key="1">
    <citation type="submission" date="2020-08" db="EMBL/GenBank/DDBJ databases">
        <title>Genome public.</title>
        <authorList>
            <person name="Liu C."/>
            <person name="Sun Q."/>
        </authorList>
    </citation>
    <scope>NUCLEOTIDE SEQUENCE</scope>
    <source>
        <strain evidence="2">NSJ-23</strain>
    </source>
</reference>
<accession>A0A8J6M6D0</accession>
<dbReference type="Proteomes" id="UP000628736">
    <property type="component" value="Unassembled WGS sequence"/>
</dbReference>
<evidence type="ECO:0000313" key="3">
    <source>
        <dbReference type="Proteomes" id="UP000628736"/>
    </source>
</evidence>
<organism evidence="2 3">
    <name type="scientific">Flintibacter hominis</name>
    <dbReference type="NCBI Taxonomy" id="2763048"/>
    <lineage>
        <taxon>Bacteria</taxon>
        <taxon>Bacillati</taxon>
        <taxon>Bacillota</taxon>
        <taxon>Clostridia</taxon>
        <taxon>Eubacteriales</taxon>
        <taxon>Flintibacter</taxon>
    </lineage>
</organism>
<comment type="caution">
    <text evidence="2">The sequence shown here is derived from an EMBL/GenBank/DDBJ whole genome shotgun (WGS) entry which is preliminary data.</text>
</comment>
<dbReference type="RefSeq" id="WP_186851967.1">
    <property type="nucleotide sequence ID" value="NZ_JACOPO010000001.1"/>
</dbReference>
<evidence type="ECO:0000259" key="1">
    <source>
        <dbReference type="PROSITE" id="PS50978"/>
    </source>
</evidence>
<dbReference type="AlphaFoldDB" id="A0A8J6M6D0"/>
<protein>
    <recommendedName>
        <fullName evidence="1">NEAT domain-containing protein</fullName>
    </recommendedName>
</protein>
<evidence type="ECO:0000313" key="2">
    <source>
        <dbReference type="EMBL" id="MBC5721553.1"/>
    </source>
</evidence>
<feature type="domain" description="NEAT" evidence="1">
    <location>
        <begin position="136"/>
        <end position="177"/>
    </location>
</feature>
<dbReference type="InterPro" id="IPR006635">
    <property type="entry name" value="NEAT_dom"/>
</dbReference>
<name>A0A8J6M6D0_9FIRM</name>
<dbReference type="PROSITE" id="PS50978">
    <property type="entry name" value="NEAT"/>
    <property type="match status" value="1"/>
</dbReference>
<gene>
    <name evidence="2" type="ORF">H8S11_01755</name>
</gene>
<keyword evidence="3" id="KW-1185">Reference proteome</keyword>
<dbReference type="EMBL" id="JACOPO010000001">
    <property type="protein sequence ID" value="MBC5721553.1"/>
    <property type="molecule type" value="Genomic_DNA"/>
</dbReference>